<sequence>MAYGGQSTYMVSQRNSVRKNRYCGTIFASCVSFLGSYLEAEELESIAHVFFDNYGLSFSDILKKIVIGQPDFPCPDIALLDGP</sequence>
<gene>
    <name evidence="1" type="ORF">G9F27_004524</name>
</gene>
<name>A0A743P9B3_SALER</name>
<protein>
    <submittedName>
        <fullName evidence="1">Uncharacterized protein</fullName>
    </submittedName>
</protein>
<organism evidence="1">
    <name type="scientific">Salmonella enterica</name>
    <name type="common">Salmonella choleraesuis</name>
    <dbReference type="NCBI Taxonomy" id="28901"/>
    <lineage>
        <taxon>Bacteria</taxon>
        <taxon>Pseudomonadati</taxon>
        <taxon>Pseudomonadota</taxon>
        <taxon>Gammaproteobacteria</taxon>
        <taxon>Enterobacterales</taxon>
        <taxon>Enterobacteriaceae</taxon>
        <taxon>Salmonella</taxon>
    </lineage>
</organism>
<dbReference type="AlphaFoldDB" id="A0A743P9B3"/>
<reference evidence="1" key="2">
    <citation type="submission" date="2020-02" db="EMBL/GenBank/DDBJ databases">
        <authorList>
            <consortium name="NCBI Pathogen Detection Project"/>
        </authorList>
    </citation>
    <scope>NUCLEOTIDE SEQUENCE</scope>
    <source>
        <strain evidence="1">MA.CK_00/00001968</strain>
    </source>
</reference>
<proteinExistence type="predicted"/>
<evidence type="ECO:0000313" key="1">
    <source>
        <dbReference type="EMBL" id="HAF2130251.1"/>
    </source>
</evidence>
<accession>A0A743P9B3</accession>
<comment type="caution">
    <text evidence="1">The sequence shown here is derived from an EMBL/GenBank/DDBJ whole genome shotgun (WGS) entry which is preliminary data.</text>
</comment>
<dbReference type="EMBL" id="DAAUQX010000057">
    <property type="protein sequence ID" value="HAF2130251.1"/>
    <property type="molecule type" value="Genomic_DNA"/>
</dbReference>
<reference evidence="1" key="1">
    <citation type="journal article" date="2018" name="Genome Biol.">
        <title>SKESA: strategic k-mer extension for scrupulous assemblies.</title>
        <authorList>
            <person name="Souvorov A."/>
            <person name="Agarwala R."/>
            <person name="Lipman D.J."/>
        </authorList>
    </citation>
    <scope>NUCLEOTIDE SEQUENCE</scope>
    <source>
        <strain evidence="1">MA.CK_00/00001968</strain>
    </source>
</reference>